<reference evidence="2 3" key="1">
    <citation type="submission" date="2017-10" db="EMBL/GenBank/DDBJ databases">
        <title>Bacillus sp. nov., a halophilic bacterium isolated from a Keqin Lake.</title>
        <authorList>
            <person name="Wang H."/>
        </authorList>
    </citation>
    <scope>NUCLEOTIDE SEQUENCE [LARGE SCALE GENOMIC DNA]</scope>
    <source>
        <strain evidence="2 3">KCTC 13187</strain>
    </source>
</reference>
<gene>
    <name evidence="2" type="ORF">CR203_09635</name>
</gene>
<accession>A0A3A9KAL8</accession>
<keyword evidence="1" id="KW-0812">Transmembrane</keyword>
<proteinExistence type="predicted"/>
<feature type="transmembrane region" description="Helical" evidence="1">
    <location>
        <begin position="6"/>
        <end position="28"/>
    </location>
</feature>
<comment type="caution">
    <text evidence="2">The sequence shown here is derived from an EMBL/GenBank/DDBJ whole genome shotgun (WGS) entry which is preliminary data.</text>
</comment>
<feature type="transmembrane region" description="Helical" evidence="1">
    <location>
        <begin position="40"/>
        <end position="61"/>
    </location>
</feature>
<protein>
    <recommendedName>
        <fullName evidence="4">DUF2768 domain-containing protein</fullName>
    </recommendedName>
</protein>
<dbReference type="Proteomes" id="UP000281498">
    <property type="component" value="Unassembled WGS sequence"/>
</dbReference>
<dbReference type="AlphaFoldDB" id="A0A3A9KAL8"/>
<keyword evidence="1" id="KW-1133">Transmembrane helix</keyword>
<sequence length="67" mass="7553">MFEDPLMKMWVSFIGMALMTVSVIVTVFTKEKLSGFLRYFFLTISFICIIISGIIIVLVVFTGPAPE</sequence>
<keyword evidence="3" id="KW-1185">Reference proteome</keyword>
<name>A0A3A9KAL8_9BACI</name>
<dbReference type="InterPro" id="IPR020076">
    <property type="entry name" value="DUF2768"/>
</dbReference>
<evidence type="ECO:0000256" key="1">
    <source>
        <dbReference type="SAM" id="Phobius"/>
    </source>
</evidence>
<organism evidence="2 3">
    <name type="scientific">Salipaludibacillus neizhouensis</name>
    <dbReference type="NCBI Taxonomy" id="885475"/>
    <lineage>
        <taxon>Bacteria</taxon>
        <taxon>Bacillati</taxon>
        <taxon>Bacillota</taxon>
        <taxon>Bacilli</taxon>
        <taxon>Bacillales</taxon>
        <taxon>Bacillaceae</taxon>
    </lineage>
</organism>
<evidence type="ECO:0008006" key="4">
    <source>
        <dbReference type="Google" id="ProtNLM"/>
    </source>
</evidence>
<dbReference type="Pfam" id="PF10966">
    <property type="entry name" value="DUF2768"/>
    <property type="match status" value="1"/>
</dbReference>
<evidence type="ECO:0000313" key="3">
    <source>
        <dbReference type="Proteomes" id="UP000281498"/>
    </source>
</evidence>
<dbReference type="OrthoDB" id="2476435at2"/>
<dbReference type="EMBL" id="PDOE01000003">
    <property type="protein sequence ID" value="RKL67602.1"/>
    <property type="molecule type" value="Genomic_DNA"/>
</dbReference>
<evidence type="ECO:0000313" key="2">
    <source>
        <dbReference type="EMBL" id="RKL67602.1"/>
    </source>
</evidence>
<dbReference type="RefSeq" id="WP_110935234.1">
    <property type="nucleotide sequence ID" value="NZ_KZ614146.1"/>
</dbReference>
<keyword evidence="1" id="KW-0472">Membrane</keyword>